<dbReference type="Pfam" id="PF02828">
    <property type="entry name" value="L27"/>
    <property type="match status" value="1"/>
</dbReference>
<dbReference type="InterPro" id="IPR036034">
    <property type="entry name" value="PDZ_sf"/>
</dbReference>
<dbReference type="InterPro" id="IPR027417">
    <property type="entry name" value="P-loop_NTPase"/>
</dbReference>
<dbReference type="Proteomes" id="UP000314986">
    <property type="component" value="Unassembled WGS sequence"/>
</dbReference>
<dbReference type="InterPro" id="IPR036028">
    <property type="entry name" value="SH3-like_dom_sf"/>
</dbReference>
<proteinExistence type="inferred from homology"/>
<evidence type="ECO:0000256" key="2">
    <source>
        <dbReference type="ARBA" id="ARBA00022443"/>
    </source>
</evidence>
<dbReference type="STRING" id="7868.ENSCMIP00000019472"/>
<dbReference type="FunFam" id="3.30.63.10:FF:000002">
    <property type="entry name" value="Guanylate kinase 1"/>
    <property type="match status" value="1"/>
</dbReference>
<dbReference type="PROSITE" id="PS00856">
    <property type="entry name" value="GUANYLATE_KINASE_1"/>
    <property type="match status" value="1"/>
</dbReference>
<dbReference type="Pfam" id="PF00595">
    <property type="entry name" value="PDZ"/>
    <property type="match status" value="1"/>
</dbReference>
<dbReference type="SUPFAM" id="SSF50044">
    <property type="entry name" value="SH3-domain"/>
    <property type="match status" value="1"/>
</dbReference>
<dbReference type="Pfam" id="PF00625">
    <property type="entry name" value="Guanylate_kin"/>
    <property type="match status" value="1"/>
</dbReference>
<dbReference type="InterPro" id="IPR001452">
    <property type="entry name" value="SH3_domain"/>
</dbReference>
<dbReference type="SMART" id="SM00569">
    <property type="entry name" value="L27"/>
    <property type="match status" value="1"/>
</dbReference>
<feature type="domain" description="PDZ" evidence="7">
    <location>
        <begin position="104"/>
        <end position="195"/>
    </location>
</feature>
<dbReference type="SMART" id="SM00072">
    <property type="entry name" value="GuKc"/>
    <property type="match status" value="1"/>
</dbReference>
<evidence type="ECO:0000256" key="4">
    <source>
        <dbReference type="SAM" id="MobiDB-lite"/>
    </source>
</evidence>
<dbReference type="PANTHER" id="PTHR23122">
    <property type="entry name" value="MEMBRANE-ASSOCIATED GUANYLATE KINASE MAGUK"/>
    <property type="match status" value="1"/>
</dbReference>
<dbReference type="Ensembl" id="ENSCMIT00000019838.1">
    <property type="protein sequence ID" value="ENSCMIP00000019472.1"/>
    <property type="gene ID" value="ENSCMIG00000009065.1"/>
</dbReference>
<dbReference type="PROSITE" id="PS50052">
    <property type="entry name" value="GUANYLATE_KINASE_2"/>
    <property type="match status" value="1"/>
</dbReference>
<feature type="region of interest" description="Disordered" evidence="4">
    <location>
        <begin position="485"/>
        <end position="509"/>
    </location>
</feature>
<dbReference type="Gene3D" id="2.30.42.10">
    <property type="match status" value="1"/>
</dbReference>
<evidence type="ECO:0000313" key="9">
    <source>
        <dbReference type="Ensembl" id="ENSCMIP00000019472.1"/>
    </source>
</evidence>
<dbReference type="InterPro" id="IPR004172">
    <property type="entry name" value="L27_dom"/>
</dbReference>
<name>A0A4W3HX65_CALMI</name>
<organism evidence="9 10">
    <name type="scientific">Callorhinchus milii</name>
    <name type="common">Ghost shark</name>
    <dbReference type="NCBI Taxonomy" id="7868"/>
    <lineage>
        <taxon>Eukaryota</taxon>
        <taxon>Metazoa</taxon>
        <taxon>Chordata</taxon>
        <taxon>Craniata</taxon>
        <taxon>Vertebrata</taxon>
        <taxon>Chondrichthyes</taxon>
        <taxon>Holocephali</taxon>
        <taxon>Chimaeriformes</taxon>
        <taxon>Callorhinchidae</taxon>
        <taxon>Callorhinchus</taxon>
    </lineage>
</organism>
<dbReference type="AlphaFoldDB" id="A0A4W3HX65"/>
<reference evidence="10" key="2">
    <citation type="journal article" date="2007" name="PLoS Biol.">
        <title>Survey sequencing and comparative analysis of the elephant shark (Callorhinchus milii) genome.</title>
        <authorList>
            <person name="Venkatesh B."/>
            <person name="Kirkness E.F."/>
            <person name="Loh Y.H."/>
            <person name="Halpern A.L."/>
            <person name="Lee A.P."/>
            <person name="Johnson J."/>
            <person name="Dandona N."/>
            <person name="Viswanathan L.D."/>
            <person name="Tay A."/>
            <person name="Venter J.C."/>
            <person name="Strausberg R.L."/>
            <person name="Brenner S."/>
        </authorList>
    </citation>
    <scope>NUCLEOTIDE SEQUENCE [LARGE SCALE GENOMIC DNA]</scope>
</reference>
<dbReference type="SMART" id="SM00326">
    <property type="entry name" value="SH3"/>
    <property type="match status" value="1"/>
</dbReference>
<dbReference type="InterPro" id="IPR020590">
    <property type="entry name" value="Guanylate_kinase_CS"/>
</dbReference>
<keyword evidence="10" id="KW-1185">Reference proteome</keyword>
<dbReference type="InterPro" id="IPR014775">
    <property type="entry name" value="L27_C"/>
</dbReference>
<evidence type="ECO:0000259" key="5">
    <source>
        <dbReference type="PROSITE" id="PS50002"/>
    </source>
</evidence>
<dbReference type="PROSITE" id="PS50002">
    <property type="entry name" value="SH3"/>
    <property type="match status" value="1"/>
</dbReference>
<dbReference type="PROSITE" id="PS50106">
    <property type="entry name" value="PDZ"/>
    <property type="match status" value="1"/>
</dbReference>
<sequence length="565" mass="64193">MPVLSSGTGLHEVLALLTAQLRPDANLKEEISFLTEVFSEKSFNSLMKIHEKLRHFDRHTPSPTLYSAATLVHEVSSCVASQSVVVCGYLDWLSSGRAWNSNRLILLAIKMEGQPLLPLLSFSRGATIRMDEQTSAVVVARIMRGGAADRSGLVHVGDELREVNGITVENKSPEEISQILAQCQGSITLKIIPALKEEDRLKESKVYMRALFDYDPSKDKAIPCKEAGLPFRKLNILQVVSRDDAVWWQAKRVGNTNLRAGLIPSKQFEERWVLRSAIGKGGAGEQQRTPHIDCPDCDCDGYFNGLHVAGLRRSFRLSRKERRVNQSEAKMSEPEELLEVPTYEEVTRYHRRPTEYHRLVVLVGSLGAKINEMKQKLIAENPNRYCVAVPSTTRQKKVHEREGVEYHFLSKLTFEAEIQSNRFVEHGEYNNNLYGITVDSIRTIQLKKKICLVDAQPQTIKNLRTPEFKPYVIFIKPFIQEMRTAPSADETPEEKMARIATVSPSPEEEQREMIQTAEDIEHRYGHLIDRILVKGELQTACNELKHTLDNIEKETLWVPVSWVRS</sequence>
<dbReference type="InterPro" id="IPR008144">
    <property type="entry name" value="Guanylate_kin-like_dom"/>
</dbReference>
<dbReference type="InParanoid" id="A0A4W3HX65"/>
<dbReference type="InterPro" id="IPR001478">
    <property type="entry name" value="PDZ"/>
</dbReference>
<reference evidence="10" key="1">
    <citation type="journal article" date="2006" name="Science">
        <title>Ancient noncoding elements conserved in the human genome.</title>
        <authorList>
            <person name="Venkatesh B."/>
            <person name="Kirkness E.F."/>
            <person name="Loh Y.H."/>
            <person name="Halpern A.L."/>
            <person name="Lee A.P."/>
            <person name="Johnson J."/>
            <person name="Dandona N."/>
            <person name="Viswanathan L.D."/>
            <person name="Tay A."/>
            <person name="Venter J.C."/>
            <person name="Strausberg R.L."/>
            <person name="Brenner S."/>
        </authorList>
    </citation>
    <scope>NUCLEOTIDE SEQUENCE [LARGE SCALE GENOMIC DNA]</scope>
</reference>
<evidence type="ECO:0000256" key="3">
    <source>
        <dbReference type="PROSITE-ProRule" id="PRU00192"/>
    </source>
</evidence>
<dbReference type="InterPro" id="IPR008145">
    <property type="entry name" value="GK/Ca_channel_bsu"/>
</dbReference>
<keyword evidence="2 3" id="KW-0728">SH3 domain</keyword>
<dbReference type="Gene3D" id="3.40.50.300">
    <property type="entry name" value="P-loop containing nucleotide triphosphate hydrolases"/>
    <property type="match status" value="1"/>
</dbReference>
<evidence type="ECO:0000259" key="6">
    <source>
        <dbReference type="PROSITE" id="PS50052"/>
    </source>
</evidence>
<feature type="domain" description="Guanylate kinase-like" evidence="6">
    <location>
        <begin position="357"/>
        <end position="549"/>
    </location>
</feature>
<dbReference type="SUPFAM" id="SSF52540">
    <property type="entry name" value="P-loop containing nucleoside triphosphate hydrolases"/>
    <property type="match status" value="1"/>
</dbReference>
<evidence type="ECO:0000313" key="10">
    <source>
        <dbReference type="Proteomes" id="UP000314986"/>
    </source>
</evidence>
<reference evidence="9" key="4">
    <citation type="submission" date="2025-08" db="UniProtKB">
        <authorList>
            <consortium name="Ensembl"/>
        </authorList>
    </citation>
    <scope>IDENTIFICATION</scope>
</reference>
<evidence type="ECO:0000259" key="7">
    <source>
        <dbReference type="PROSITE" id="PS50106"/>
    </source>
</evidence>
<evidence type="ECO:0000256" key="1">
    <source>
        <dbReference type="ARBA" id="ARBA00007014"/>
    </source>
</evidence>
<dbReference type="SUPFAM" id="SSF50156">
    <property type="entry name" value="PDZ domain-like"/>
    <property type="match status" value="1"/>
</dbReference>
<feature type="domain" description="SH3" evidence="5">
    <location>
        <begin position="203"/>
        <end position="273"/>
    </location>
</feature>
<reference evidence="10" key="3">
    <citation type="journal article" date="2014" name="Nature">
        <title>Elephant shark genome provides unique insights into gnathostome evolution.</title>
        <authorList>
            <consortium name="International Elephant Shark Genome Sequencing Consortium"/>
            <person name="Venkatesh B."/>
            <person name="Lee A.P."/>
            <person name="Ravi V."/>
            <person name="Maurya A.K."/>
            <person name="Lian M.M."/>
            <person name="Swann J.B."/>
            <person name="Ohta Y."/>
            <person name="Flajnik M.F."/>
            <person name="Sutoh Y."/>
            <person name="Kasahara M."/>
            <person name="Hoon S."/>
            <person name="Gangu V."/>
            <person name="Roy S.W."/>
            <person name="Irimia M."/>
            <person name="Korzh V."/>
            <person name="Kondrychyn I."/>
            <person name="Lim Z.W."/>
            <person name="Tay B.H."/>
            <person name="Tohari S."/>
            <person name="Kong K.W."/>
            <person name="Ho S."/>
            <person name="Lorente-Galdos B."/>
            <person name="Quilez J."/>
            <person name="Marques-Bonet T."/>
            <person name="Raney B.J."/>
            <person name="Ingham P.W."/>
            <person name="Tay A."/>
            <person name="Hillier L.W."/>
            <person name="Minx P."/>
            <person name="Boehm T."/>
            <person name="Wilson R.K."/>
            <person name="Brenner S."/>
            <person name="Warren W.C."/>
        </authorList>
    </citation>
    <scope>NUCLEOTIDE SEQUENCE [LARGE SCALE GENOMIC DNA]</scope>
</reference>
<comment type="similarity">
    <text evidence="1">Belongs to the MAGUK family.</text>
</comment>
<protein>
    <submittedName>
        <fullName evidence="9">MAGUK p55 scaffold protein 3</fullName>
    </submittedName>
</protein>
<reference evidence="9" key="5">
    <citation type="submission" date="2025-09" db="UniProtKB">
        <authorList>
            <consortium name="Ensembl"/>
        </authorList>
    </citation>
    <scope>IDENTIFICATION</scope>
</reference>
<dbReference type="Gene3D" id="2.30.30.40">
    <property type="entry name" value="SH3 Domains"/>
    <property type="match status" value="1"/>
</dbReference>
<evidence type="ECO:0000259" key="8">
    <source>
        <dbReference type="PROSITE" id="PS51022"/>
    </source>
</evidence>
<dbReference type="GeneTree" id="ENSGT00940000157190"/>
<feature type="domain" description="L27" evidence="8">
    <location>
        <begin position="6"/>
        <end position="61"/>
    </location>
</feature>
<accession>A0A4W3HX65</accession>
<dbReference type="SMART" id="SM00228">
    <property type="entry name" value="PDZ"/>
    <property type="match status" value="1"/>
</dbReference>
<dbReference type="InterPro" id="IPR050716">
    <property type="entry name" value="MAGUK"/>
</dbReference>
<dbReference type="PROSITE" id="PS51022">
    <property type="entry name" value="L27"/>
    <property type="match status" value="1"/>
</dbReference>